<sequence>MQQIGAQLEALGVASKQGLVDLALQKLLVPIHALAERIEPLLRSVGDSISNACASVQGFIVGIPGYILKGLKAAAIWVIRAPFRLIGWLWRSLALGPFLLKLTKWAAISFGILFGPPL</sequence>
<proteinExistence type="predicted"/>
<keyword evidence="2" id="KW-1185">Reference proteome</keyword>
<gene>
    <name evidence="1" type="ORF">PG997_001029</name>
</gene>
<dbReference type="RefSeq" id="XP_066675117.1">
    <property type="nucleotide sequence ID" value="XM_066805344.1"/>
</dbReference>
<reference evidence="1 2" key="1">
    <citation type="submission" date="2023-01" db="EMBL/GenBank/DDBJ databases">
        <title>Analysis of 21 Apiospora genomes using comparative genomics revels a genus with tremendous synthesis potential of carbohydrate active enzymes and secondary metabolites.</title>
        <authorList>
            <person name="Sorensen T."/>
        </authorList>
    </citation>
    <scope>NUCLEOTIDE SEQUENCE [LARGE SCALE GENOMIC DNA]</scope>
    <source>
        <strain evidence="1 2">CBS 114990</strain>
    </source>
</reference>
<organism evidence="1 2">
    <name type="scientific">Apiospora hydei</name>
    <dbReference type="NCBI Taxonomy" id="1337664"/>
    <lineage>
        <taxon>Eukaryota</taxon>
        <taxon>Fungi</taxon>
        <taxon>Dikarya</taxon>
        <taxon>Ascomycota</taxon>
        <taxon>Pezizomycotina</taxon>
        <taxon>Sordariomycetes</taxon>
        <taxon>Xylariomycetidae</taxon>
        <taxon>Amphisphaeriales</taxon>
        <taxon>Apiosporaceae</taxon>
        <taxon>Apiospora</taxon>
    </lineage>
</organism>
<name>A0ABR1XCF7_9PEZI</name>
<dbReference type="GeneID" id="92038404"/>
<dbReference type="EMBL" id="JAQQWN010000002">
    <property type="protein sequence ID" value="KAK8094344.1"/>
    <property type="molecule type" value="Genomic_DNA"/>
</dbReference>
<accession>A0ABR1XCF7</accession>
<comment type="caution">
    <text evidence="1">The sequence shown here is derived from an EMBL/GenBank/DDBJ whole genome shotgun (WGS) entry which is preliminary data.</text>
</comment>
<dbReference type="Proteomes" id="UP001433268">
    <property type="component" value="Unassembled WGS sequence"/>
</dbReference>
<protein>
    <submittedName>
        <fullName evidence="1">Uncharacterized protein</fullName>
    </submittedName>
</protein>
<evidence type="ECO:0000313" key="1">
    <source>
        <dbReference type="EMBL" id="KAK8094344.1"/>
    </source>
</evidence>
<evidence type="ECO:0000313" key="2">
    <source>
        <dbReference type="Proteomes" id="UP001433268"/>
    </source>
</evidence>